<keyword evidence="2" id="KW-1185">Reference proteome</keyword>
<accession>A0ABS4G2S0</accession>
<name>A0ABS4G2S0_9CLOT</name>
<comment type="caution">
    <text evidence="1">The sequence shown here is derived from an EMBL/GenBank/DDBJ whole genome shotgun (WGS) entry which is preliminary data.</text>
</comment>
<sequence>MVHIIIHIPRCSGHARKNQLISSLTYRLSSLLKVPDNALHVIIYESEFRTDTASESCDFILGEAMTRIEMPKEVRDEMASIFRDEAVKFSGIEGDKLTFVVRQVPGEFWYGRK</sequence>
<organism evidence="1 2">
    <name type="scientific">Youngiibacter multivorans</name>
    <dbReference type="NCBI Taxonomy" id="937251"/>
    <lineage>
        <taxon>Bacteria</taxon>
        <taxon>Bacillati</taxon>
        <taxon>Bacillota</taxon>
        <taxon>Clostridia</taxon>
        <taxon>Eubacteriales</taxon>
        <taxon>Clostridiaceae</taxon>
        <taxon>Youngiibacter</taxon>
    </lineage>
</organism>
<dbReference type="Proteomes" id="UP001519271">
    <property type="component" value="Unassembled WGS sequence"/>
</dbReference>
<gene>
    <name evidence="1" type="ORF">J2Z34_001306</name>
</gene>
<reference evidence="1 2" key="1">
    <citation type="submission" date="2021-03" db="EMBL/GenBank/DDBJ databases">
        <title>Genomic Encyclopedia of Type Strains, Phase IV (KMG-IV): sequencing the most valuable type-strain genomes for metagenomic binning, comparative biology and taxonomic classification.</title>
        <authorList>
            <person name="Goeker M."/>
        </authorList>
    </citation>
    <scope>NUCLEOTIDE SEQUENCE [LARGE SCALE GENOMIC DNA]</scope>
    <source>
        <strain evidence="1 2">DSM 6139</strain>
    </source>
</reference>
<protein>
    <submittedName>
        <fullName evidence="1">Phenylpyruvate tautomerase PptA (4-oxalocrotonate tautomerase family)</fullName>
    </submittedName>
</protein>
<evidence type="ECO:0000313" key="2">
    <source>
        <dbReference type="Proteomes" id="UP001519271"/>
    </source>
</evidence>
<dbReference type="RefSeq" id="WP_209459048.1">
    <property type="nucleotide sequence ID" value="NZ_JAGGKC010000008.1"/>
</dbReference>
<proteinExistence type="predicted"/>
<evidence type="ECO:0000313" key="1">
    <source>
        <dbReference type="EMBL" id="MBP1918826.1"/>
    </source>
</evidence>
<dbReference type="EMBL" id="JAGGKC010000008">
    <property type="protein sequence ID" value="MBP1918826.1"/>
    <property type="molecule type" value="Genomic_DNA"/>
</dbReference>